<evidence type="ECO:0000313" key="1">
    <source>
        <dbReference type="EMBL" id="KRM69228.1"/>
    </source>
</evidence>
<accession>A0A0R2B2R8</accession>
<protein>
    <recommendedName>
        <fullName evidence="3">Phage protein</fullName>
    </recommendedName>
</protein>
<comment type="caution">
    <text evidence="1">The sequence shown here is derived from an EMBL/GenBank/DDBJ whole genome shotgun (WGS) entry which is preliminary data.</text>
</comment>
<dbReference type="AlphaFoldDB" id="A0A0R2B2R8"/>
<keyword evidence="2" id="KW-1185">Reference proteome</keyword>
<evidence type="ECO:0000313" key="2">
    <source>
        <dbReference type="Proteomes" id="UP000052012"/>
    </source>
</evidence>
<reference evidence="1 2" key="1">
    <citation type="journal article" date="2015" name="Genome Announc.">
        <title>Expanding the biotechnology potential of lactobacilli through comparative genomics of 213 strains and associated genera.</title>
        <authorList>
            <person name="Sun Z."/>
            <person name="Harris H.M."/>
            <person name="McCann A."/>
            <person name="Guo C."/>
            <person name="Argimon S."/>
            <person name="Zhang W."/>
            <person name="Yang X."/>
            <person name="Jeffery I.B."/>
            <person name="Cooney J.C."/>
            <person name="Kagawa T.F."/>
            <person name="Liu W."/>
            <person name="Song Y."/>
            <person name="Salvetti E."/>
            <person name="Wrobel A."/>
            <person name="Rasinkangas P."/>
            <person name="Parkhill J."/>
            <person name="Rea M.C."/>
            <person name="O'Sullivan O."/>
            <person name="Ritari J."/>
            <person name="Douillard F.P."/>
            <person name="Paul Ross R."/>
            <person name="Yang R."/>
            <person name="Briner A.E."/>
            <person name="Felis G.E."/>
            <person name="de Vos W.M."/>
            <person name="Barrangou R."/>
            <person name="Klaenhammer T.R."/>
            <person name="Caufield P.W."/>
            <person name="Cui Y."/>
            <person name="Zhang H."/>
            <person name="O'Toole P.W."/>
        </authorList>
    </citation>
    <scope>NUCLEOTIDE SEQUENCE [LARGE SCALE GENOMIC DNA]</scope>
    <source>
        <strain evidence="1 2">DSM 23829</strain>
    </source>
</reference>
<gene>
    <name evidence="1" type="ORF">FD06_GL000287</name>
</gene>
<dbReference type="PATRIC" id="fig|1423781.4.peg.290"/>
<name>A0A0R2B2R8_9LACO</name>
<dbReference type="EMBL" id="AYYQ01000006">
    <property type="protein sequence ID" value="KRM69228.1"/>
    <property type="molecule type" value="Genomic_DNA"/>
</dbReference>
<dbReference type="RefSeq" id="WP_054657785.1">
    <property type="nucleotide sequence ID" value="NZ_AYYQ01000006.1"/>
</dbReference>
<proteinExistence type="predicted"/>
<sequence>MDYKRFTKATKMLWRDKVTITQYTSVKDGLVNKNKRVVIAEDKPCKIIKPSLSPDKMNNGVNEDSYNAVLLLDNDIEVPSGSTMIVTDVNGNTRRYKQATTGYTNYVSHQELAVMYDEKA</sequence>
<dbReference type="STRING" id="1423781.FD06_GL000287"/>
<evidence type="ECO:0008006" key="3">
    <source>
        <dbReference type="Google" id="ProtNLM"/>
    </source>
</evidence>
<dbReference type="OrthoDB" id="2322746at2"/>
<organism evidence="1 2">
    <name type="scientific">Apilactobacillus ozensis DSM 23829 = JCM 17196</name>
    <dbReference type="NCBI Taxonomy" id="1423781"/>
    <lineage>
        <taxon>Bacteria</taxon>
        <taxon>Bacillati</taxon>
        <taxon>Bacillota</taxon>
        <taxon>Bacilli</taxon>
        <taxon>Lactobacillales</taxon>
        <taxon>Lactobacillaceae</taxon>
        <taxon>Apilactobacillus</taxon>
    </lineage>
</organism>
<dbReference type="Proteomes" id="UP000052012">
    <property type="component" value="Unassembled WGS sequence"/>
</dbReference>